<reference evidence="1" key="1">
    <citation type="submission" date="2020-08" db="EMBL/GenBank/DDBJ databases">
        <title>Multicomponent nature underlies the extraordinary mechanical properties of spider dragline silk.</title>
        <authorList>
            <person name="Kono N."/>
            <person name="Nakamura H."/>
            <person name="Mori M."/>
            <person name="Yoshida Y."/>
            <person name="Ohtoshi R."/>
            <person name="Malay A.D."/>
            <person name="Moran D.A.P."/>
            <person name="Tomita M."/>
            <person name="Numata K."/>
            <person name="Arakawa K."/>
        </authorList>
    </citation>
    <scope>NUCLEOTIDE SEQUENCE</scope>
</reference>
<sequence>MPFSGSVLAPFSGCYQPFFPIFPAISEVVCLHCPHFKFLLPLKEMLSSLQNDYTLVVHVYMYHQPLVVGSLKIRSNILKPGNRRSRGRVFHPIPKSKAWVESGIRKEKDIGLDSSREPEEESEWWVVSVPSDQEVW</sequence>
<evidence type="ECO:0000313" key="2">
    <source>
        <dbReference type="Proteomes" id="UP000887013"/>
    </source>
</evidence>
<gene>
    <name evidence="1" type="ORF">NPIL_108521</name>
</gene>
<dbReference type="AlphaFoldDB" id="A0A8X6NWJ1"/>
<keyword evidence="2" id="KW-1185">Reference proteome</keyword>
<organism evidence="1 2">
    <name type="scientific">Nephila pilipes</name>
    <name type="common">Giant wood spider</name>
    <name type="synonym">Nephila maculata</name>
    <dbReference type="NCBI Taxonomy" id="299642"/>
    <lineage>
        <taxon>Eukaryota</taxon>
        <taxon>Metazoa</taxon>
        <taxon>Ecdysozoa</taxon>
        <taxon>Arthropoda</taxon>
        <taxon>Chelicerata</taxon>
        <taxon>Arachnida</taxon>
        <taxon>Araneae</taxon>
        <taxon>Araneomorphae</taxon>
        <taxon>Entelegynae</taxon>
        <taxon>Araneoidea</taxon>
        <taxon>Nephilidae</taxon>
        <taxon>Nephila</taxon>
    </lineage>
</organism>
<accession>A0A8X6NWJ1</accession>
<comment type="caution">
    <text evidence="1">The sequence shown here is derived from an EMBL/GenBank/DDBJ whole genome shotgun (WGS) entry which is preliminary data.</text>
</comment>
<dbReference type="EMBL" id="BMAW01014556">
    <property type="protein sequence ID" value="GFT39437.1"/>
    <property type="molecule type" value="Genomic_DNA"/>
</dbReference>
<protein>
    <submittedName>
        <fullName evidence="1">Uncharacterized protein</fullName>
    </submittedName>
</protein>
<evidence type="ECO:0000313" key="1">
    <source>
        <dbReference type="EMBL" id="GFT39437.1"/>
    </source>
</evidence>
<name>A0A8X6NWJ1_NEPPI</name>
<proteinExistence type="predicted"/>
<dbReference type="Proteomes" id="UP000887013">
    <property type="component" value="Unassembled WGS sequence"/>
</dbReference>